<feature type="transmembrane region" description="Helical" evidence="1">
    <location>
        <begin position="6"/>
        <end position="22"/>
    </location>
</feature>
<gene>
    <name evidence="2" type="ORF">APZ42_019788</name>
</gene>
<evidence type="ECO:0000256" key="1">
    <source>
        <dbReference type="SAM" id="Phobius"/>
    </source>
</evidence>
<dbReference type="EMBL" id="LRGB01000944">
    <property type="protein sequence ID" value="KZS14458.1"/>
    <property type="molecule type" value="Genomic_DNA"/>
</dbReference>
<comment type="caution">
    <text evidence="2">The sequence shown here is derived from an EMBL/GenBank/DDBJ whole genome shotgun (WGS) entry which is preliminary data.</text>
</comment>
<reference evidence="2 3" key="1">
    <citation type="submission" date="2016-03" db="EMBL/GenBank/DDBJ databases">
        <title>EvidentialGene: Evidence-directed Construction of Genes on Genomes.</title>
        <authorList>
            <person name="Gilbert D.G."/>
            <person name="Choi J.-H."/>
            <person name="Mockaitis K."/>
            <person name="Colbourne J."/>
            <person name="Pfrender M."/>
        </authorList>
    </citation>
    <scope>NUCLEOTIDE SEQUENCE [LARGE SCALE GENOMIC DNA]</scope>
    <source>
        <strain evidence="2 3">Xinb3</strain>
        <tissue evidence="2">Complete organism</tissue>
    </source>
</reference>
<dbReference type="Proteomes" id="UP000076858">
    <property type="component" value="Unassembled WGS sequence"/>
</dbReference>
<organism evidence="2 3">
    <name type="scientific">Daphnia magna</name>
    <dbReference type="NCBI Taxonomy" id="35525"/>
    <lineage>
        <taxon>Eukaryota</taxon>
        <taxon>Metazoa</taxon>
        <taxon>Ecdysozoa</taxon>
        <taxon>Arthropoda</taxon>
        <taxon>Crustacea</taxon>
        <taxon>Branchiopoda</taxon>
        <taxon>Diplostraca</taxon>
        <taxon>Cladocera</taxon>
        <taxon>Anomopoda</taxon>
        <taxon>Daphniidae</taxon>
        <taxon>Daphnia</taxon>
    </lineage>
</organism>
<dbReference type="OrthoDB" id="6353334at2759"/>
<sequence length="243" mass="27765">MPSQLHGIIIIVIFSTLSIVLSRQQFNLQQRMALLPYWSPRLQPTFNIYQPQENNELMHEYADIPLQRHVQGNQRFLFTATSFSNPFWRTITFTIASMVNITSTQSCIPSSLFVAGSINVSCRRKKRGSIIDSSDVREENSQFPVNPSKPQQLMSTAISSVEQFTRENRQFPVIIASSKDEVTSDEVSLEREQWRKSKRFLNQFLVSLTVYSYSLSTVVSTKTITPVLGNQQLLCRPSGYIVC</sequence>
<name>A0A164XQ97_9CRUS</name>
<protein>
    <submittedName>
        <fullName evidence="2">Uncharacterized protein</fullName>
    </submittedName>
</protein>
<proteinExistence type="predicted"/>
<keyword evidence="1" id="KW-1133">Transmembrane helix</keyword>
<evidence type="ECO:0000313" key="2">
    <source>
        <dbReference type="EMBL" id="KZS14458.1"/>
    </source>
</evidence>
<accession>A0A164XQ97</accession>
<evidence type="ECO:0000313" key="3">
    <source>
        <dbReference type="Proteomes" id="UP000076858"/>
    </source>
</evidence>
<keyword evidence="3" id="KW-1185">Reference proteome</keyword>
<dbReference type="AlphaFoldDB" id="A0A164XQ97"/>
<keyword evidence="1" id="KW-0472">Membrane</keyword>
<keyword evidence="1" id="KW-0812">Transmembrane</keyword>